<name>A0A512AWW4_9BACT</name>
<dbReference type="AlphaFoldDB" id="A0A512AWW4"/>
<organism evidence="2 3">
    <name type="scientific">Adhaeribacter aerolatus</name>
    <dbReference type="NCBI Taxonomy" id="670289"/>
    <lineage>
        <taxon>Bacteria</taxon>
        <taxon>Pseudomonadati</taxon>
        <taxon>Bacteroidota</taxon>
        <taxon>Cytophagia</taxon>
        <taxon>Cytophagales</taxon>
        <taxon>Hymenobacteraceae</taxon>
        <taxon>Adhaeribacter</taxon>
    </lineage>
</organism>
<gene>
    <name evidence="2" type="ORF">AAE02nite_18480</name>
</gene>
<proteinExistence type="predicted"/>
<evidence type="ECO:0000313" key="3">
    <source>
        <dbReference type="Proteomes" id="UP000321532"/>
    </source>
</evidence>
<dbReference type="Pfam" id="PF13503">
    <property type="entry name" value="DUF4123"/>
    <property type="match status" value="1"/>
</dbReference>
<evidence type="ECO:0000259" key="1">
    <source>
        <dbReference type="Pfam" id="PF13503"/>
    </source>
</evidence>
<evidence type="ECO:0000313" key="2">
    <source>
        <dbReference type="EMBL" id="GEO04184.1"/>
    </source>
</evidence>
<dbReference type="InterPro" id="IPR025391">
    <property type="entry name" value="DUF4123"/>
</dbReference>
<reference evidence="2 3" key="1">
    <citation type="submission" date="2019-07" db="EMBL/GenBank/DDBJ databases">
        <title>Whole genome shotgun sequence of Adhaeribacter aerolatus NBRC 106133.</title>
        <authorList>
            <person name="Hosoyama A."/>
            <person name="Uohara A."/>
            <person name="Ohji S."/>
            <person name="Ichikawa N."/>
        </authorList>
    </citation>
    <scope>NUCLEOTIDE SEQUENCE [LARGE SCALE GENOMIC DNA]</scope>
    <source>
        <strain evidence="2 3">NBRC 106133</strain>
    </source>
</reference>
<accession>A0A512AWW4</accession>
<keyword evidence="3" id="KW-1185">Reference proteome</keyword>
<dbReference type="RefSeq" id="WP_146897453.1">
    <property type="nucleotide sequence ID" value="NZ_BJYS01000012.1"/>
</dbReference>
<dbReference type="OrthoDB" id="955748at2"/>
<dbReference type="EMBL" id="BJYS01000012">
    <property type="protein sequence ID" value="GEO04184.1"/>
    <property type="molecule type" value="Genomic_DNA"/>
</dbReference>
<protein>
    <recommendedName>
        <fullName evidence="1">DUF4123 domain-containing protein</fullName>
    </recommendedName>
</protein>
<feature type="domain" description="DUF4123" evidence="1">
    <location>
        <begin position="9"/>
        <end position="126"/>
    </location>
</feature>
<comment type="caution">
    <text evidence="2">The sequence shown here is derived from an EMBL/GenBank/DDBJ whole genome shotgun (WGS) entry which is preliminary data.</text>
</comment>
<dbReference type="Proteomes" id="UP000321532">
    <property type="component" value="Unassembled WGS sequence"/>
</dbReference>
<sequence>MDFPIQFSYTILDAARMLERMEKAKGLNSQYASLYRGRSKEDLGVVAPYLFIYQEGTSFANWLAEEGWGDFWGIYFYSTAPSSELHLHFRKFLLVQTEEGEELYFRFYDPRVLRIFLPTCNEAQLREFFGPVSYFMMEDEDPTQAIIFYLKEGQLGSYTLPVSNVETITNKDEVAETEQ</sequence>